<evidence type="ECO:0000313" key="2">
    <source>
        <dbReference type="Proteomes" id="UP000824782"/>
    </source>
</evidence>
<dbReference type="EMBL" id="WNYA01020781">
    <property type="protein sequence ID" value="KAG8538490.1"/>
    <property type="molecule type" value="Genomic_DNA"/>
</dbReference>
<reference evidence="1" key="1">
    <citation type="thesis" date="2020" institute="ProQuest LLC" country="789 East Eisenhower Parkway, Ann Arbor, MI, USA">
        <title>Comparative Genomics and Chromosome Evolution.</title>
        <authorList>
            <person name="Mudd A.B."/>
        </authorList>
    </citation>
    <scope>NUCLEOTIDE SEQUENCE</scope>
    <source>
        <strain evidence="1">237g6f4</strain>
        <tissue evidence="1">Blood</tissue>
    </source>
</reference>
<comment type="caution">
    <text evidence="1">The sequence shown here is derived from an EMBL/GenBank/DDBJ whole genome shotgun (WGS) entry which is preliminary data.</text>
</comment>
<keyword evidence="2" id="KW-1185">Reference proteome</keyword>
<proteinExistence type="predicted"/>
<accession>A0AAV6YU43</accession>
<sequence length="69" mass="7969">DLHHIDEKRKRTLESFKHIVKKSPFSGSEVKNTRKIAVPFRNITKTGNCGFCACHILVVFSNCRLLHVY</sequence>
<organism evidence="1 2">
    <name type="scientific">Engystomops pustulosus</name>
    <name type="common">Tungara frog</name>
    <name type="synonym">Physalaemus pustulosus</name>
    <dbReference type="NCBI Taxonomy" id="76066"/>
    <lineage>
        <taxon>Eukaryota</taxon>
        <taxon>Metazoa</taxon>
        <taxon>Chordata</taxon>
        <taxon>Craniata</taxon>
        <taxon>Vertebrata</taxon>
        <taxon>Euteleostomi</taxon>
        <taxon>Amphibia</taxon>
        <taxon>Batrachia</taxon>
        <taxon>Anura</taxon>
        <taxon>Neobatrachia</taxon>
        <taxon>Hyloidea</taxon>
        <taxon>Leptodactylidae</taxon>
        <taxon>Leiuperinae</taxon>
        <taxon>Engystomops</taxon>
    </lineage>
</organism>
<feature type="non-terminal residue" evidence="1">
    <location>
        <position position="1"/>
    </location>
</feature>
<gene>
    <name evidence="1" type="ORF">GDO81_022559</name>
</gene>
<evidence type="ECO:0000313" key="1">
    <source>
        <dbReference type="EMBL" id="KAG8538490.1"/>
    </source>
</evidence>
<protein>
    <submittedName>
        <fullName evidence="1">Uncharacterized protein</fullName>
    </submittedName>
</protein>
<dbReference type="Proteomes" id="UP000824782">
    <property type="component" value="Unassembled WGS sequence"/>
</dbReference>
<name>A0AAV6YU43_ENGPU</name>
<dbReference type="AlphaFoldDB" id="A0AAV6YU43"/>